<dbReference type="EMBL" id="JAVREV010000001">
    <property type="protein sequence ID" value="MDT0441358.1"/>
    <property type="molecule type" value="Genomic_DNA"/>
</dbReference>
<dbReference type="InterPro" id="IPR038717">
    <property type="entry name" value="Tc1-like_DDE_dom"/>
</dbReference>
<keyword evidence="3" id="KW-1185">Reference proteome</keyword>
<dbReference type="RefSeq" id="WP_311615059.1">
    <property type="nucleotide sequence ID" value="NZ_JAVREV010000001.1"/>
</dbReference>
<reference evidence="3" key="1">
    <citation type="submission" date="2023-07" db="EMBL/GenBank/DDBJ databases">
        <title>30 novel species of actinomycetes from the DSMZ collection.</title>
        <authorList>
            <person name="Nouioui I."/>
        </authorList>
    </citation>
    <scope>NUCLEOTIDE SEQUENCE [LARGE SCALE GENOMIC DNA]</scope>
    <source>
        <strain evidence="3">DSM 41886</strain>
    </source>
</reference>
<dbReference type="Pfam" id="PF13358">
    <property type="entry name" value="DDE_3"/>
    <property type="match status" value="1"/>
</dbReference>
<sequence>MKLVEQVMISEPCTNAERVFFIVDNGSSRRGKSATDRLAARFPNAVLGHTPAHASWLNQIEIFFSMYSARSSHPTT</sequence>
<dbReference type="Proteomes" id="UP001183615">
    <property type="component" value="Unassembled WGS sequence"/>
</dbReference>
<gene>
    <name evidence="2" type="ORF">RM779_01915</name>
</gene>
<comment type="caution">
    <text evidence="2">The sequence shown here is derived from an EMBL/GenBank/DDBJ whole genome shotgun (WGS) entry which is preliminary data.</text>
</comment>
<name>A0ABU2RXA0_9ACTN</name>
<evidence type="ECO:0000313" key="3">
    <source>
        <dbReference type="Proteomes" id="UP001183615"/>
    </source>
</evidence>
<evidence type="ECO:0000259" key="1">
    <source>
        <dbReference type="Pfam" id="PF13358"/>
    </source>
</evidence>
<feature type="domain" description="Tc1-like transposase DDE" evidence="1">
    <location>
        <begin position="9"/>
        <end position="67"/>
    </location>
</feature>
<accession>A0ABU2RXA0</accession>
<organism evidence="2 3">
    <name type="scientific">Streptomyces johnsoniae</name>
    <dbReference type="NCBI Taxonomy" id="3075532"/>
    <lineage>
        <taxon>Bacteria</taxon>
        <taxon>Bacillati</taxon>
        <taxon>Actinomycetota</taxon>
        <taxon>Actinomycetes</taxon>
        <taxon>Kitasatosporales</taxon>
        <taxon>Streptomycetaceae</taxon>
        <taxon>Streptomyces</taxon>
    </lineage>
</organism>
<protein>
    <submittedName>
        <fullName evidence="2">Transposase</fullName>
    </submittedName>
</protein>
<proteinExistence type="predicted"/>
<evidence type="ECO:0000313" key="2">
    <source>
        <dbReference type="EMBL" id="MDT0441358.1"/>
    </source>
</evidence>